<feature type="transmembrane region" description="Helical" evidence="7">
    <location>
        <begin position="340"/>
        <end position="370"/>
    </location>
</feature>
<accession>A0A813R7A5</accession>
<name>A0A813R7A5_9BILA</name>
<feature type="transmembrane region" description="Helical" evidence="7">
    <location>
        <begin position="82"/>
        <end position="102"/>
    </location>
</feature>
<dbReference type="GO" id="GO:0022857">
    <property type="term" value="F:transmembrane transporter activity"/>
    <property type="evidence" value="ECO:0007669"/>
    <property type="project" value="InterPro"/>
</dbReference>
<dbReference type="Gene3D" id="2.40.10.10">
    <property type="entry name" value="Trypsin-like serine proteases"/>
    <property type="match status" value="1"/>
</dbReference>
<comment type="subcellular location">
    <subcellularLocation>
        <location evidence="1">Membrane</location>
        <topology evidence="1">Multi-pass membrane protein</topology>
    </subcellularLocation>
</comment>
<feature type="transmembrane region" description="Helical" evidence="7">
    <location>
        <begin position="420"/>
        <end position="439"/>
    </location>
</feature>
<dbReference type="SMART" id="SM00020">
    <property type="entry name" value="Tryp_SPc"/>
    <property type="match status" value="1"/>
</dbReference>
<dbReference type="PRINTS" id="PR00722">
    <property type="entry name" value="CHYMOTRYPSIN"/>
</dbReference>
<dbReference type="InterPro" id="IPR036259">
    <property type="entry name" value="MFS_trans_sf"/>
</dbReference>
<dbReference type="Proteomes" id="UP000663870">
    <property type="component" value="Unassembled WGS sequence"/>
</dbReference>
<dbReference type="InterPro" id="IPR009003">
    <property type="entry name" value="Peptidase_S1_PA"/>
</dbReference>
<comment type="caution">
    <text evidence="9">The sequence shown here is derived from an EMBL/GenBank/DDBJ whole genome shotgun (WGS) entry which is preliminary data.</text>
</comment>
<dbReference type="GO" id="GO:0004252">
    <property type="term" value="F:serine-type endopeptidase activity"/>
    <property type="evidence" value="ECO:0007669"/>
    <property type="project" value="InterPro"/>
</dbReference>
<reference evidence="9" key="1">
    <citation type="submission" date="2021-02" db="EMBL/GenBank/DDBJ databases">
        <authorList>
            <person name="Nowell W R."/>
        </authorList>
    </citation>
    <scope>NUCLEOTIDE SEQUENCE</scope>
</reference>
<evidence type="ECO:0000256" key="6">
    <source>
        <dbReference type="ARBA" id="ARBA00023136"/>
    </source>
</evidence>
<dbReference type="Pfam" id="PF07690">
    <property type="entry name" value="MFS_1"/>
    <property type="match status" value="1"/>
</dbReference>
<evidence type="ECO:0000256" key="5">
    <source>
        <dbReference type="ARBA" id="ARBA00022989"/>
    </source>
</evidence>
<feature type="transmembrane region" description="Helical" evidence="7">
    <location>
        <begin position="20"/>
        <end position="43"/>
    </location>
</feature>
<comment type="similarity">
    <text evidence="2">Belongs to the SLC43A transporter (TC 2.A.1.44) family.</text>
</comment>
<evidence type="ECO:0000313" key="10">
    <source>
        <dbReference type="Proteomes" id="UP000663870"/>
    </source>
</evidence>
<feature type="transmembrane region" description="Helical" evidence="7">
    <location>
        <begin position="299"/>
        <end position="319"/>
    </location>
</feature>
<dbReference type="EMBL" id="CAJNOL010000042">
    <property type="protein sequence ID" value="CAF0779347.1"/>
    <property type="molecule type" value="Genomic_DNA"/>
</dbReference>
<dbReference type="InterPro" id="IPR011701">
    <property type="entry name" value="MFS"/>
</dbReference>
<sequence>MAVKDTNESRSTSTFKIIGLIWIVIETNLVAGNIFGFGSLFSVLPHYGIYESRCKIISEKIISNDTKTITKDCRGQIDEYQFAFALGIGFYNLPAVVVGMIADFFGPRSLKMIAIVFHLISWFSLAFLKPGYDWLILSHTIFSSLAGMCVLLSSFSISANFTKTRGLVTALISGAQIGGSVWYANFQILIEKNWISLSTLAFIWASFSILMFGSAMLFLNWHSKCANVSNKRKLSTNEDVAIRTSDDSLARHLTDPIFVVVTLFLSCLLLTVAYLPVVWFPWVLHLTGHNLHLANRFTFAYNMSAILSIFIAPICGLIIDYKADQGRSQRMLNISILQTITWLATIILCIVCMFRSIAAPIAAILIFLFSRTMLVAGCQAVITTRFPPQYIGSLLGVMWTTAGIVSFVTYGLTRLATNPIYAWRAWLVILCLCIVMVGHNADPSSSLSINVPSENRTERVVYISLPSIFSRDKISSSSPSCKNCFHFRTIKGGSRMLIDPCGEPDCVPIIKSPNLQEIEPTEKYDFEQCGIFDKKDNSIVNKALQLKVSTSVKNTLRPAEYPWLVRIESRSDIFSRTVTLCAGTLIHPQWIITAAHCMFDTKKNSPYATNGITLYMGHYDRSTSSLNEHVAKPILYLIHPKFRLSILSPAPIHDIALIKLEKPVPLSHSIGIACLPERTDKLADGTLAFTAGWGHSSPDSTAVNIPRKARLKVAPKSCRNLMINHKLHICGRNDRGNNICSGDSGAGLMIRAGIKLNRNRTQWKWYIFGVASYGLEECSQNVNHDNAFASVSTDIDWIDEVIDNY</sequence>
<dbReference type="InterPro" id="IPR018114">
    <property type="entry name" value="TRYPSIN_HIS"/>
</dbReference>
<dbReference type="InterPro" id="IPR001254">
    <property type="entry name" value="Trypsin_dom"/>
</dbReference>
<dbReference type="PROSITE" id="PS50240">
    <property type="entry name" value="TRYPSIN_DOM"/>
    <property type="match status" value="1"/>
</dbReference>
<dbReference type="AlphaFoldDB" id="A0A813R7A5"/>
<evidence type="ECO:0000259" key="8">
    <source>
        <dbReference type="PROSITE" id="PS50240"/>
    </source>
</evidence>
<feature type="transmembrane region" description="Helical" evidence="7">
    <location>
        <begin position="257"/>
        <end position="279"/>
    </location>
</feature>
<proteinExistence type="inferred from homology"/>
<dbReference type="GO" id="GO:0016020">
    <property type="term" value="C:membrane"/>
    <property type="evidence" value="ECO:0007669"/>
    <property type="project" value="UniProtKB-SubCell"/>
</dbReference>
<evidence type="ECO:0000256" key="4">
    <source>
        <dbReference type="ARBA" id="ARBA00022692"/>
    </source>
</evidence>
<evidence type="ECO:0000313" key="9">
    <source>
        <dbReference type="EMBL" id="CAF0779347.1"/>
    </source>
</evidence>
<dbReference type="GO" id="GO:0006508">
    <property type="term" value="P:proteolysis"/>
    <property type="evidence" value="ECO:0007669"/>
    <property type="project" value="InterPro"/>
</dbReference>
<dbReference type="SUPFAM" id="SSF50494">
    <property type="entry name" value="Trypsin-like serine proteases"/>
    <property type="match status" value="1"/>
</dbReference>
<dbReference type="PANTHER" id="PTHR20772:SF2">
    <property type="entry name" value="PROTEIN FMP42"/>
    <property type="match status" value="1"/>
</dbReference>
<feature type="transmembrane region" description="Helical" evidence="7">
    <location>
        <begin position="390"/>
        <end position="413"/>
    </location>
</feature>
<dbReference type="Pfam" id="PF00089">
    <property type="entry name" value="Trypsin"/>
    <property type="match status" value="1"/>
</dbReference>
<evidence type="ECO:0000256" key="1">
    <source>
        <dbReference type="ARBA" id="ARBA00004141"/>
    </source>
</evidence>
<keyword evidence="4 7" id="KW-0812">Transmembrane</keyword>
<dbReference type="InterPro" id="IPR001314">
    <property type="entry name" value="Peptidase_S1A"/>
</dbReference>
<dbReference type="PANTHER" id="PTHR20772">
    <property type="entry name" value="PROTEIN FMP42"/>
    <property type="match status" value="1"/>
</dbReference>
<keyword evidence="3" id="KW-0813">Transport</keyword>
<feature type="transmembrane region" description="Helical" evidence="7">
    <location>
        <begin position="202"/>
        <end position="221"/>
    </location>
</feature>
<keyword evidence="10" id="KW-1185">Reference proteome</keyword>
<dbReference type="PROSITE" id="PS00134">
    <property type="entry name" value="TRYPSIN_HIS"/>
    <property type="match status" value="1"/>
</dbReference>
<feature type="transmembrane region" description="Helical" evidence="7">
    <location>
        <begin position="134"/>
        <end position="155"/>
    </location>
</feature>
<keyword evidence="6 7" id="KW-0472">Membrane</keyword>
<dbReference type="SUPFAM" id="SSF103473">
    <property type="entry name" value="MFS general substrate transporter"/>
    <property type="match status" value="1"/>
</dbReference>
<organism evidence="9 10">
    <name type="scientific">Rotaria sordida</name>
    <dbReference type="NCBI Taxonomy" id="392033"/>
    <lineage>
        <taxon>Eukaryota</taxon>
        <taxon>Metazoa</taxon>
        <taxon>Spiralia</taxon>
        <taxon>Gnathifera</taxon>
        <taxon>Rotifera</taxon>
        <taxon>Eurotatoria</taxon>
        <taxon>Bdelloidea</taxon>
        <taxon>Philodinida</taxon>
        <taxon>Philodinidae</taxon>
        <taxon>Rotaria</taxon>
    </lineage>
</organism>
<keyword evidence="5 7" id="KW-1133">Transmembrane helix</keyword>
<dbReference type="InterPro" id="IPR052599">
    <property type="entry name" value="SLC43A_AATransporter"/>
</dbReference>
<dbReference type="Gene3D" id="1.20.1250.20">
    <property type="entry name" value="MFS general substrate transporter like domains"/>
    <property type="match status" value="1"/>
</dbReference>
<feature type="domain" description="Peptidase S1" evidence="8">
    <location>
        <begin position="539"/>
        <end position="803"/>
    </location>
</feature>
<dbReference type="CDD" id="cd00190">
    <property type="entry name" value="Tryp_SPc"/>
    <property type="match status" value="1"/>
</dbReference>
<dbReference type="CDD" id="cd06174">
    <property type="entry name" value="MFS"/>
    <property type="match status" value="1"/>
</dbReference>
<evidence type="ECO:0000256" key="3">
    <source>
        <dbReference type="ARBA" id="ARBA00022448"/>
    </source>
</evidence>
<evidence type="ECO:0000256" key="2">
    <source>
        <dbReference type="ARBA" id="ARBA00006595"/>
    </source>
</evidence>
<feature type="transmembrane region" description="Helical" evidence="7">
    <location>
        <begin position="167"/>
        <end position="190"/>
    </location>
</feature>
<evidence type="ECO:0000256" key="7">
    <source>
        <dbReference type="SAM" id="Phobius"/>
    </source>
</evidence>
<protein>
    <recommendedName>
        <fullName evidence="8">Peptidase S1 domain-containing protein</fullName>
    </recommendedName>
</protein>
<dbReference type="InterPro" id="IPR043504">
    <property type="entry name" value="Peptidase_S1_PA_chymotrypsin"/>
</dbReference>
<feature type="transmembrane region" description="Helical" evidence="7">
    <location>
        <begin position="109"/>
        <end position="128"/>
    </location>
</feature>
<gene>
    <name evidence="9" type="ORF">JXQ802_LOCUS3134</name>
</gene>